<dbReference type="Pfam" id="PF14238">
    <property type="entry name" value="DUF4340"/>
    <property type="match status" value="1"/>
</dbReference>
<feature type="signal peptide" evidence="2">
    <location>
        <begin position="1"/>
        <end position="19"/>
    </location>
</feature>
<keyword evidence="5" id="KW-1185">Reference proteome</keyword>
<evidence type="ECO:0000256" key="1">
    <source>
        <dbReference type="SAM" id="MobiDB-lite"/>
    </source>
</evidence>
<feature type="chain" id="PRO_5035318874" description="DUF4340 domain-containing protein" evidence="2">
    <location>
        <begin position="20"/>
        <end position="363"/>
    </location>
</feature>
<keyword evidence="2" id="KW-0732">Signal</keyword>
<protein>
    <recommendedName>
        <fullName evidence="3">DUF4340 domain-containing protein</fullName>
    </recommendedName>
</protein>
<dbReference type="InterPro" id="IPR025641">
    <property type="entry name" value="DUF4340"/>
</dbReference>
<comment type="caution">
    <text evidence="4">The sequence shown here is derived from an EMBL/GenBank/DDBJ whole genome shotgun (WGS) entry which is preliminary data.</text>
</comment>
<feature type="domain" description="DUF4340" evidence="3">
    <location>
        <begin position="71"/>
        <end position="252"/>
    </location>
</feature>
<gene>
    <name evidence="4" type="ORF">GCM10010964_12460</name>
</gene>
<sequence length="363" mass="40168">MKRRHLVILGGTAAAAVGAAILLTPEPTSPPEPSRSALAFPGLAQRLQDAAAIEVRRHDGVLRIVRQGETWVLPEKSNYPVRPQRVRELLAGLTELRLAEPRTANEELLDRLGLEDPARPAATSSLLRILDRQDNAIAELIVGRRRVRTQGNVPESAYVRRPNETQAWLAEGRIPVDADPQLWIDRDLANLPHDRVRRVVVRRAGEPELVLARAGDPDAKLEMTRPQEHPALDETSLDEVARGFEFLTFLEVKPEAEIPGEPLGEARFEFTDNLAVTVRLHKAGELIWIRLSAEGDDEAARFNARWRGWAYQVGQWKEKAFVPRLDDLRRQEAAAATPGDAEAREAPAAPSPDAPPPPAAAPQ</sequence>
<proteinExistence type="predicted"/>
<accession>A0A8J2Z9H8</accession>
<feature type="region of interest" description="Disordered" evidence="1">
    <location>
        <begin position="331"/>
        <end position="363"/>
    </location>
</feature>
<dbReference type="AlphaFoldDB" id="A0A8J2Z9H8"/>
<organism evidence="4 5">
    <name type="scientific">Caldovatus sediminis</name>
    <dbReference type="NCBI Taxonomy" id="2041189"/>
    <lineage>
        <taxon>Bacteria</taxon>
        <taxon>Pseudomonadati</taxon>
        <taxon>Pseudomonadota</taxon>
        <taxon>Alphaproteobacteria</taxon>
        <taxon>Acetobacterales</taxon>
        <taxon>Roseomonadaceae</taxon>
        <taxon>Caldovatus</taxon>
    </lineage>
</organism>
<name>A0A8J2Z9H8_9PROT</name>
<dbReference type="RefSeq" id="WP_188899150.1">
    <property type="nucleotide sequence ID" value="NZ_BMKS01000003.1"/>
</dbReference>
<evidence type="ECO:0000256" key="2">
    <source>
        <dbReference type="SAM" id="SignalP"/>
    </source>
</evidence>
<dbReference type="Proteomes" id="UP000597507">
    <property type="component" value="Unassembled WGS sequence"/>
</dbReference>
<dbReference type="EMBL" id="BMKS01000003">
    <property type="protein sequence ID" value="GGG26056.1"/>
    <property type="molecule type" value="Genomic_DNA"/>
</dbReference>
<feature type="compositionally biased region" description="Pro residues" evidence="1">
    <location>
        <begin position="349"/>
        <end position="363"/>
    </location>
</feature>
<reference evidence="4 5" key="1">
    <citation type="journal article" date="2014" name="Int. J. Syst. Evol. Microbiol.">
        <title>Complete genome sequence of Corynebacterium casei LMG S-19264T (=DSM 44701T), isolated from a smear-ripened cheese.</title>
        <authorList>
            <consortium name="US DOE Joint Genome Institute (JGI-PGF)"/>
            <person name="Walter F."/>
            <person name="Albersmeier A."/>
            <person name="Kalinowski J."/>
            <person name="Ruckert C."/>
        </authorList>
    </citation>
    <scope>NUCLEOTIDE SEQUENCE [LARGE SCALE GENOMIC DNA]</scope>
    <source>
        <strain evidence="4 5">CGMCC 1.16330</strain>
    </source>
</reference>
<evidence type="ECO:0000259" key="3">
    <source>
        <dbReference type="Pfam" id="PF14238"/>
    </source>
</evidence>
<evidence type="ECO:0000313" key="5">
    <source>
        <dbReference type="Proteomes" id="UP000597507"/>
    </source>
</evidence>
<evidence type="ECO:0000313" key="4">
    <source>
        <dbReference type="EMBL" id="GGG26056.1"/>
    </source>
</evidence>